<evidence type="ECO:0000256" key="2">
    <source>
        <dbReference type="ARBA" id="ARBA00022723"/>
    </source>
</evidence>
<evidence type="ECO:0000313" key="7">
    <source>
        <dbReference type="Proteomes" id="UP000184255"/>
    </source>
</evidence>
<dbReference type="PANTHER" id="PTHR10543:SF89">
    <property type="entry name" value="CAROTENOID 9,10(9',10')-CLEAVAGE DIOXYGENASE 1"/>
    <property type="match status" value="1"/>
</dbReference>
<reference evidence="7" key="1">
    <citation type="journal article" date="2016" name="Genome Biol. Evol.">
        <title>Comparative 'omics' of the Fusarium fujikuroi species complex highlights differences in genetic potential and metabolite synthesis.</title>
        <authorList>
            <person name="Niehaus E.-M."/>
            <person name="Muensterkoetter M."/>
            <person name="Proctor R.H."/>
            <person name="Brown D.W."/>
            <person name="Sharon A."/>
            <person name="Idan Y."/>
            <person name="Oren-Young L."/>
            <person name="Sieber C.M."/>
            <person name="Novak O."/>
            <person name="Pencik A."/>
            <person name="Tarkowska D."/>
            <person name="Hromadova K."/>
            <person name="Freeman S."/>
            <person name="Maymon M."/>
            <person name="Elazar M."/>
            <person name="Youssef S.A."/>
            <person name="El-Shabrawy E.S.M."/>
            <person name="Shalaby A.B.A."/>
            <person name="Houterman P."/>
            <person name="Brock N.L."/>
            <person name="Burkhardt I."/>
            <person name="Tsavkelova E.A."/>
            <person name="Dickschat J.S."/>
            <person name="Galuszka P."/>
            <person name="Gueldener U."/>
            <person name="Tudzynski B."/>
        </authorList>
    </citation>
    <scope>NUCLEOTIDE SEQUENCE [LARGE SCALE GENOMIC DNA]</scope>
    <source>
        <strain evidence="7">MRC7560</strain>
    </source>
</reference>
<dbReference type="PANTHER" id="PTHR10543">
    <property type="entry name" value="BETA-CAROTENE DIOXYGENASE"/>
    <property type="match status" value="1"/>
</dbReference>
<name>A0A1L7TRR4_FUSMA</name>
<keyword evidence="2 5" id="KW-0479">Metal-binding</keyword>
<comment type="similarity">
    <text evidence="1">Belongs to the carotenoid oxygenase family.</text>
</comment>
<dbReference type="EMBL" id="FCQH01000009">
    <property type="protein sequence ID" value="CVK97941.1"/>
    <property type="molecule type" value="Genomic_DNA"/>
</dbReference>
<dbReference type="GO" id="GO:0046872">
    <property type="term" value="F:metal ion binding"/>
    <property type="evidence" value="ECO:0007669"/>
    <property type="project" value="UniProtKB-KW"/>
</dbReference>
<proteinExistence type="inferred from homology"/>
<comment type="cofactor">
    <cofactor evidence="5">
        <name>Fe(2+)</name>
        <dbReference type="ChEBI" id="CHEBI:29033"/>
    </cofactor>
    <text evidence="5">Binds 1 Fe(2+) ion per subunit.</text>
</comment>
<dbReference type="GeneID" id="65091359"/>
<evidence type="ECO:0000313" key="6">
    <source>
        <dbReference type="EMBL" id="CVK97941.1"/>
    </source>
</evidence>
<gene>
    <name evidence="6" type="ORF">FMAN_12109</name>
</gene>
<evidence type="ECO:0000256" key="4">
    <source>
        <dbReference type="ARBA" id="ARBA00023004"/>
    </source>
</evidence>
<sequence length="608" mass="67863">MSDENNTPKHPYFQGNFAPVKKEISFEVCESEGKIPFELIGGQYVRNGGNPLSHCSTQDEIHWFDGHGMLSAVYFSEKAGIESVQALYSNKYVRTDIFLAEANSPVSRGPILLSMATLLNPEITLWSFIIKTLKVMWVIICSAWGWGDSIPPIRRISVANTNIVSHGGRVLATCESGPPMRILLPSLQTVGWFNGCRAEGESSGRHDLALRPGFGGNGLLKFFREWTTGHPHIDPITGEMVQFHSSFVWPYVQYSVLHGKKSKSLSGTQILNSRVPGISSPKMMHDLGVSRQYTIIIDMPLSLNPLRLISKRPVIAFDPQGRTRFGIFPRHTPQNVQWLSTDACCIFHTVNTWDEKSTEVDKFQSSTNMLVCRLSGPSIVFQAANLPVPNDQAVRKDECTLYYYKFSLSGTEICISQQWALSAIPFEFPHVPKHLTMSSTTFVYGCSVGQRDHTNEPQKSFKIGSIVKFNVQRLITEGIANPPGAVSGYVDDRTIGEILASQGSDDSIQIFPMPYGWYAQECTFVPREGGTSEDDGWLLTYVFDESQLDALGHAPDTARSELWAIDAKSMKEVVMKVRLPQRVPYGLHGNWFTKDEITNQLSVKSHRG</sequence>
<dbReference type="VEuPathDB" id="FungiDB:FMAN_12109"/>
<accession>A0A1L7TRR4</accession>
<dbReference type="Pfam" id="PF03055">
    <property type="entry name" value="RPE65"/>
    <property type="match status" value="1"/>
</dbReference>
<feature type="binding site" evidence="5">
    <location>
        <position position="285"/>
    </location>
    <ligand>
        <name>Fe cation</name>
        <dbReference type="ChEBI" id="CHEBI:24875"/>
        <note>catalytic</note>
    </ligand>
</feature>
<comment type="caution">
    <text evidence="6">The sequence shown here is derived from an EMBL/GenBank/DDBJ whole genome shotgun (WGS) entry which is preliminary data.</text>
</comment>
<dbReference type="GO" id="GO:0016121">
    <property type="term" value="P:carotene catabolic process"/>
    <property type="evidence" value="ECO:0007669"/>
    <property type="project" value="TreeGrafter"/>
</dbReference>
<feature type="binding site" evidence="5">
    <location>
        <position position="348"/>
    </location>
    <ligand>
        <name>Fe cation</name>
        <dbReference type="ChEBI" id="CHEBI:24875"/>
        <note>catalytic</note>
    </ligand>
</feature>
<dbReference type="InterPro" id="IPR004294">
    <property type="entry name" value="Carotenoid_Oase"/>
</dbReference>
<keyword evidence="7" id="KW-1185">Reference proteome</keyword>
<evidence type="ECO:0000256" key="3">
    <source>
        <dbReference type="ARBA" id="ARBA00023002"/>
    </source>
</evidence>
<keyword evidence="4 5" id="KW-0408">Iron</keyword>
<dbReference type="GO" id="GO:0010436">
    <property type="term" value="F:carotenoid dioxygenase activity"/>
    <property type="evidence" value="ECO:0007669"/>
    <property type="project" value="TreeGrafter"/>
</dbReference>
<keyword evidence="3" id="KW-0560">Oxidoreductase</keyword>
<dbReference type="AlphaFoldDB" id="A0A1L7TRR4"/>
<evidence type="ECO:0000256" key="5">
    <source>
        <dbReference type="PIRSR" id="PIRSR604294-1"/>
    </source>
</evidence>
<feature type="binding site" evidence="5">
    <location>
        <position position="588"/>
    </location>
    <ligand>
        <name>Fe cation</name>
        <dbReference type="ChEBI" id="CHEBI:24875"/>
        <note>catalytic</note>
    </ligand>
</feature>
<dbReference type="Proteomes" id="UP000184255">
    <property type="component" value="Unassembled WGS sequence"/>
</dbReference>
<evidence type="ECO:0000256" key="1">
    <source>
        <dbReference type="ARBA" id="ARBA00006787"/>
    </source>
</evidence>
<protein>
    <submittedName>
        <fullName evidence="6">Related to lignostilbene-alpha,beta-dioxygenase and related enzymes</fullName>
    </submittedName>
</protein>
<organism evidence="6 7">
    <name type="scientific">Fusarium mangiferae</name>
    <name type="common">Mango malformation disease fungus</name>
    <dbReference type="NCBI Taxonomy" id="192010"/>
    <lineage>
        <taxon>Eukaryota</taxon>
        <taxon>Fungi</taxon>
        <taxon>Dikarya</taxon>
        <taxon>Ascomycota</taxon>
        <taxon>Pezizomycotina</taxon>
        <taxon>Sordariomycetes</taxon>
        <taxon>Hypocreomycetidae</taxon>
        <taxon>Hypocreales</taxon>
        <taxon>Nectriaceae</taxon>
        <taxon>Fusarium</taxon>
        <taxon>Fusarium fujikuroi species complex</taxon>
    </lineage>
</organism>
<dbReference type="RefSeq" id="XP_041684855.1">
    <property type="nucleotide sequence ID" value="XM_041834608.1"/>
</dbReference>
<feature type="binding site" evidence="5">
    <location>
        <position position="230"/>
    </location>
    <ligand>
        <name>Fe cation</name>
        <dbReference type="ChEBI" id="CHEBI:24875"/>
        <note>catalytic</note>
    </ligand>
</feature>